<evidence type="ECO:0000256" key="1">
    <source>
        <dbReference type="SAM" id="MobiDB-lite"/>
    </source>
</evidence>
<sequence>MLIDILADTLALIDGRRLREPGPKKATPGEAALTRVRIPGKCTCKRDPNGNINDEPIITSKVERNKTKIQSEP</sequence>
<protein>
    <submittedName>
        <fullName evidence="2">Uncharacterized protein</fullName>
    </submittedName>
</protein>
<dbReference type="EMBL" id="BACD03000002">
    <property type="protein sequence ID" value="GAO46068.1"/>
    <property type="molecule type" value="Genomic_DNA"/>
</dbReference>
<evidence type="ECO:0000313" key="2">
    <source>
        <dbReference type="EMBL" id="GAO46068.1"/>
    </source>
</evidence>
<keyword evidence="3" id="KW-1185">Reference proteome</keyword>
<feature type="compositionally biased region" description="Basic and acidic residues" evidence="1">
    <location>
        <begin position="61"/>
        <end position="73"/>
    </location>
</feature>
<comment type="caution">
    <text evidence="2">The sequence shown here is derived from an EMBL/GenBank/DDBJ whole genome shotgun (WGS) entry which is preliminary data.</text>
</comment>
<reference evidence="2 3" key="3">
    <citation type="journal article" date="2015" name="Genome Announc.">
        <title>Draft Genome Sequence of the Archiascomycetous Yeast Saitoella complicata.</title>
        <authorList>
            <person name="Yamauchi K."/>
            <person name="Kondo S."/>
            <person name="Hamamoto M."/>
            <person name="Takahashi Y."/>
            <person name="Ogura Y."/>
            <person name="Hayashi T."/>
            <person name="Nishida H."/>
        </authorList>
    </citation>
    <scope>NUCLEOTIDE SEQUENCE [LARGE SCALE GENOMIC DNA]</scope>
    <source>
        <strain evidence="2 3">NRRL Y-17804</strain>
    </source>
</reference>
<dbReference type="Proteomes" id="UP000033140">
    <property type="component" value="Unassembled WGS sequence"/>
</dbReference>
<proteinExistence type="predicted"/>
<dbReference type="AlphaFoldDB" id="A0A0E9N8E3"/>
<gene>
    <name evidence="2" type="ORF">G7K_0311-t1</name>
</gene>
<reference evidence="2 3" key="2">
    <citation type="journal article" date="2014" name="J. Gen. Appl. Microbiol.">
        <title>The early diverging ascomycetous budding yeast Saitoella complicata has three histone deacetylases belonging to the Clr6, Hos2, and Rpd3 lineages.</title>
        <authorList>
            <person name="Nishida H."/>
            <person name="Matsumoto T."/>
            <person name="Kondo S."/>
            <person name="Hamamoto M."/>
            <person name="Yoshikawa H."/>
        </authorList>
    </citation>
    <scope>NUCLEOTIDE SEQUENCE [LARGE SCALE GENOMIC DNA]</scope>
    <source>
        <strain evidence="2 3">NRRL Y-17804</strain>
    </source>
</reference>
<reference evidence="2 3" key="1">
    <citation type="journal article" date="2011" name="J. Gen. Appl. Microbiol.">
        <title>Draft genome sequencing of the enigmatic yeast Saitoella complicata.</title>
        <authorList>
            <person name="Nishida H."/>
            <person name="Hamamoto M."/>
            <person name="Sugiyama J."/>
        </authorList>
    </citation>
    <scope>NUCLEOTIDE SEQUENCE [LARGE SCALE GENOMIC DNA]</scope>
    <source>
        <strain evidence="2 3">NRRL Y-17804</strain>
    </source>
</reference>
<feature type="region of interest" description="Disordered" evidence="1">
    <location>
        <begin position="47"/>
        <end position="73"/>
    </location>
</feature>
<organism evidence="2 3">
    <name type="scientific">Saitoella complicata (strain BCRC 22490 / CBS 7301 / JCM 7358 / NBRC 10748 / NRRL Y-17804)</name>
    <dbReference type="NCBI Taxonomy" id="698492"/>
    <lineage>
        <taxon>Eukaryota</taxon>
        <taxon>Fungi</taxon>
        <taxon>Dikarya</taxon>
        <taxon>Ascomycota</taxon>
        <taxon>Taphrinomycotina</taxon>
        <taxon>Taphrinomycotina incertae sedis</taxon>
        <taxon>Saitoella</taxon>
    </lineage>
</organism>
<name>A0A0E9N8E3_SAICN</name>
<evidence type="ECO:0000313" key="3">
    <source>
        <dbReference type="Proteomes" id="UP000033140"/>
    </source>
</evidence>
<accession>A0A0E9N8E3</accession>